<evidence type="ECO:0000313" key="3">
    <source>
        <dbReference type="Proteomes" id="UP000281915"/>
    </source>
</evidence>
<proteinExistence type="predicted"/>
<dbReference type="RefSeq" id="WP_122912865.1">
    <property type="nucleotide sequence ID" value="NZ_RHHT01000015.1"/>
</dbReference>
<dbReference type="Proteomes" id="UP000281915">
    <property type="component" value="Unassembled WGS sequence"/>
</dbReference>
<feature type="region of interest" description="Disordered" evidence="1">
    <location>
        <begin position="1"/>
        <end position="72"/>
    </location>
</feature>
<evidence type="ECO:0000256" key="1">
    <source>
        <dbReference type="SAM" id="MobiDB-lite"/>
    </source>
</evidence>
<organism evidence="2 3">
    <name type="scientific">Brevibacillus panacihumi</name>
    <dbReference type="NCBI Taxonomy" id="497735"/>
    <lineage>
        <taxon>Bacteria</taxon>
        <taxon>Bacillati</taxon>
        <taxon>Bacillota</taxon>
        <taxon>Bacilli</taxon>
        <taxon>Bacillales</taxon>
        <taxon>Paenibacillaceae</taxon>
        <taxon>Brevibacillus</taxon>
    </lineage>
</organism>
<protein>
    <recommendedName>
        <fullName evidence="4">DUF4025 domain-containing protein</fullName>
    </recommendedName>
</protein>
<feature type="compositionally biased region" description="Basic and acidic residues" evidence="1">
    <location>
        <begin position="1"/>
        <end position="13"/>
    </location>
</feature>
<dbReference type="EMBL" id="RHHT01000015">
    <property type="protein sequence ID" value="RNB80768.1"/>
    <property type="molecule type" value="Genomic_DNA"/>
</dbReference>
<sequence>MVHSEEPNKRSETNESLQESSDYAEALEQSGTAEASDEFGPDIGIPSNYEANQVGQKKSMSGFAVSRDIGRL</sequence>
<feature type="compositionally biased region" description="Polar residues" evidence="1">
    <location>
        <begin position="49"/>
        <end position="59"/>
    </location>
</feature>
<evidence type="ECO:0008006" key="4">
    <source>
        <dbReference type="Google" id="ProtNLM"/>
    </source>
</evidence>
<name>A0A3M8CYQ3_9BACL</name>
<comment type="caution">
    <text evidence="2">The sequence shown here is derived from an EMBL/GenBank/DDBJ whole genome shotgun (WGS) entry which is preliminary data.</text>
</comment>
<accession>A0A3M8CYQ3</accession>
<reference evidence="2 3" key="1">
    <citation type="submission" date="2018-10" db="EMBL/GenBank/DDBJ databases">
        <title>Phylogenomics of Brevibacillus.</title>
        <authorList>
            <person name="Dunlap C."/>
        </authorList>
    </citation>
    <scope>NUCLEOTIDE SEQUENCE [LARGE SCALE GENOMIC DNA]</scope>
    <source>
        <strain evidence="2 3">JCM 15085</strain>
    </source>
</reference>
<dbReference type="AlphaFoldDB" id="A0A3M8CYQ3"/>
<gene>
    <name evidence="2" type="ORF">EDM58_07945</name>
</gene>
<evidence type="ECO:0000313" key="2">
    <source>
        <dbReference type="EMBL" id="RNB80768.1"/>
    </source>
</evidence>